<proteinExistence type="predicted"/>
<feature type="domain" description="PUM-HD" evidence="5">
    <location>
        <begin position="622"/>
        <end position="966"/>
    </location>
</feature>
<protein>
    <recommendedName>
        <fullName evidence="5">PUM-HD domain-containing protein</fullName>
    </recommendedName>
</protein>
<feature type="region of interest" description="Disordered" evidence="4">
    <location>
        <begin position="408"/>
        <end position="427"/>
    </location>
</feature>
<sequence length="1216" mass="133512">MAFPHGLGDRIDDMRFRNPQSPRDEAPFPTYSSPLRSIGSQLPSQTTAVGDARQSLVRRFTTNTVPTLPTLSTMSPLSPIGQQRKQAAESSDLSSLEKKKLEYEYLREQRRRFQTEMDILDLEAENHKDEMLRLTDEVSNNNNNRYTLPGAQSEPTTPPEYREASFPQETGFPTALSRPNRYSSASLTSPPGLANPNRVSRSGSQVMQPGFQHNQQTSSHKPTMSVPSTRRNSDGEEDEDFSLEMPKVHRPGAVVNRKSMPASGYDYDFRSAKDHHTDAGVANITDTFDTTGFLFKDDKDHMESGKDTFPVLNRNNGRLSTSHVALDLAQDPAEAMGNANGNALNSHSAGWSSFHRHRQGQQSLPMNTLRNMTLEDFEGHFNTPTKAPNPNRHSMDVQLTPFGETKRSSFLASPPNGLASGVPPKLQSSYSTNDIPTLKNTGATAGFNNTTATPRTHAEQHLQNHIASTGRVPPNAIHRHSRELSNADQRGEEVNLPFRPMQSLLQANATPFGPNAPSTTSGAQKDDAAMTSAFSPPSVPSFATSGTGPGPAFYHGYSMPTAGADEVNGLGMNNNGGFGMQSNPQSPPVWNNASQALQLYGQPQQQVAQYNPYGSNQPLRDSQARVIRERRMQNEGENQRIQDQFNNITSLAGHVYNLCKDQHGCRFLQKKLEEHNEDVTYIIFQETQHYVVELMTDPFGNYLCQKLLEFTNDDQRTALVHNAAPEMVKIALNQHGTRALQKMIEFISTPEQIGMVIQALNTNVVSLIQDLNGNHVIQKCLNHLKDQDIQFILDAVAEQCVTVGTHRHGCCVIQRCIDHANGEQKDQLIAEITNKAFVLVQDPFGNYVVQYILDLPNRQYTAPVCNMFRGSICSLSKQKFSSNVMEKCIRVADDDIKRMMIHELMQPNEIEKLIKDNYANYVIQTAMEHAPADTKLQLHDAIRPILPQIRGTPCGRRLMSKLLAADGTRGHYSRPSSGQITPTDSSPINQNSIPLSSYRPGHGHSHSQGQNGFQSPSTNNFSPVGGYNGFANNGYPGGGFQNYGMGNMGMGMNGMGMNGMNHMNGMNNMNGSGMNPMNPMNGMHNMNGMGGMNNMNGANGMNGMHNMNGANGMNGMHNMNAANGMNGMNGMPNMNMNGANGMSPMGGMNGMNNMNGMAGGMNGGGYPSNGFNSNMASPTPHRMSNPPMPSNMQQNVNQQSPYPQYRGAQQPNGGFF</sequence>
<feature type="compositionally biased region" description="Polar residues" evidence="4">
    <location>
        <begin position="197"/>
        <end position="230"/>
    </location>
</feature>
<feature type="region of interest" description="Disordered" evidence="4">
    <location>
        <begin position="138"/>
        <end position="243"/>
    </location>
</feature>
<feature type="repeat" description="Pumilio" evidence="3">
    <location>
        <begin position="831"/>
        <end position="866"/>
    </location>
</feature>
<name>A0A6G1HCA4_9PEZI</name>
<evidence type="ECO:0000256" key="2">
    <source>
        <dbReference type="ARBA" id="ARBA00024893"/>
    </source>
</evidence>
<feature type="compositionally biased region" description="Low complexity" evidence="4">
    <location>
        <begin position="1006"/>
        <end position="1015"/>
    </location>
</feature>
<feature type="compositionally biased region" description="Basic and acidic residues" evidence="4">
    <location>
        <begin position="7"/>
        <end position="26"/>
    </location>
</feature>
<organism evidence="6 7">
    <name type="scientific">Aulographum hederae CBS 113979</name>
    <dbReference type="NCBI Taxonomy" id="1176131"/>
    <lineage>
        <taxon>Eukaryota</taxon>
        <taxon>Fungi</taxon>
        <taxon>Dikarya</taxon>
        <taxon>Ascomycota</taxon>
        <taxon>Pezizomycotina</taxon>
        <taxon>Dothideomycetes</taxon>
        <taxon>Pleosporomycetidae</taxon>
        <taxon>Aulographales</taxon>
        <taxon>Aulographaceae</taxon>
    </lineage>
</organism>
<dbReference type="InterPro" id="IPR016024">
    <property type="entry name" value="ARM-type_fold"/>
</dbReference>
<accession>A0A6G1HCA4</accession>
<feature type="region of interest" description="Disordered" evidence="4">
    <location>
        <begin position="966"/>
        <end position="1020"/>
    </location>
</feature>
<dbReference type="InterPro" id="IPR033133">
    <property type="entry name" value="PUM-HD"/>
</dbReference>
<feature type="compositionally biased region" description="Polar residues" evidence="4">
    <location>
        <begin position="180"/>
        <end position="189"/>
    </location>
</feature>
<dbReference type="PANTHER" id="PTHR12537">
    <property type="entry name" value="RNA BINDING PROTEIN PUMILIO-RELATED"/>
    <property type="match status" value="1"/>
</dbReference>
<dbReference type="CDD" id="cd07920">
    <property type="entry name" value="Pumilio"/>
    <property type="match status" value="1"/>
</dbReference>
<dbReference type="GO" id="GO:0003729">
    <property type="term" value="F:mRNA binding"/>
    <property type="evidence" value="ECO:0007669"/>
    <property type="project" value="TreeGrafter"/>
</dbReference>
<dbReference type="AlphaFoldDB" id="A0A6G1HCA4"/>
<evidence type="ECO:0000313" key="7">
    <source>
        <dbReference type="Proteomes" id="UP000800041"/>
    </source>
</evidence>
<dbReference type="PROSITE" id="PS50302">
    <property type="entry name" value="PUM"/>
    <property type="match status" value="8"/>
</dbReference>
<evidence type="ECO:0000256" key="3">
    <source>
        <dbReference type="PROSITE-ProRule" id="PRU00317"/>
    </source>
</evidence>
<dbReference type="InterPro" id="IPR011989">
    <property type="entry name" value="ARM-like"/>
</dbReference>
<dbReference type="OrthoDB" id="668540at2759"/>
<feature type="region of interest" description="Disordered" evidence="4">
    <location>
        <begin position="509"/>
        <end position="544"/>
    </location>
</feature>
<keyword evidence="7" id="KW-1185">Reference proteome</keyword>
<feature type="repeat" description="Pumilio" evidence="3">
    <location>
        <begin position="795"/>
        <end position="830"/>
    </location>
</feature>
<evidence type="ECO:0000256" key="4">
    <source>
        <dbReference type="SAM" id="MobiDB-lite"/>
    </source>
</evidence>
<feature type="repeat" description="Pumilio" evidence="3">
    <location>
        <begin position="722"/>
        <end position="758"/>
    </location>
</feature>
<dbReference type="GO" id="GO:0005737">
    <property type="term" value="C:cytoplasm"/>
    <property type="evidence" value="ECO:0007669"/>
    <property type="project" value="TreeGrafter"/>
</dbReference>
<feature type="compositionally biased region" description="Polar residues" evidence="4">
    <location>
        <begin position="30"/>
        <end position="48"/>
    </location>
</feature>
<dbReference type="FunFam" id="1.25.10.10:FF:000237">
    <property type="entry name" value="Pumilio homolog 9"/>
    <property type="match status" value="1"/>
</dbReference>
<feature type="repeat" description="Pumilio" evidence="3">
    <location>
        <begin position="686"/>
        <end position="721"/>
    </location>
</feature>
<feature type="repeat" description="Pumilio" evidence="3">
    <location>
        <begin position="759"/>
        <end position="794"/>
    </location>
</feature>
<dbReference type="GO" id="GO:0010608">
    <property type="term" value="P:post-transcriptional regulation of gene expression"/>
    <property type="evidence" value="ECO:0007669"/>
    <property type="project" value="TreeGrafter"/>
</dbReference>
<dbReference type="PROSITE" id="PS50303">
    <property type="entry name" value="PUM_HD"/>
    <property type="match status" value="1"/>
</dbReference>
<dbReference type="Gene3D" id="1.25.10.10">
    <property type="entry name" value="Leucine-rich Repeat Variant"/>
    <property type="match status" value="1"/>
</dbReference>
<evidence type="ECO:0000256" key="1">
    <source>
        <dbReference type="ARBA" id="ARBA00022737"/>
    </source>
</evidence>
<dbReference type="EMBL" id="ML977141">
    <property type="protein sequence ID" value="KAF1990568.1"/>
    <property type="molecule type" value="Genomic_DNA"/>
</dbReference>
<feature type="compositionally biased region" description="Polar residues" evidence="4">
    <location>
        <begin position="974"/>
        <end position="995"/>
    </location>
</feature>
<feature type="repeat" description="Pumilio" evidence="3">
    <location>
        <begin position="903"/>
        <end position="940"/>
    </location>
</feature>
<feature type="region of interest" description="Disordered" evidence="4">
    <location>
        <begin position="1"/>
        <end position="95"/>
    </location>
</feature>
<keyword evidence="1" id="KW-0677">Repeat</keyword>
<dbReference type="Proteomes" id="UP000800041">
    <property type="component" value="Unassembled WGS sequence"/>
</dbReference>
<feature type="compositionally biased region" description="Polar residues" evidence="4">
    <location>
        <begin position="1190"/>
        <end position="1216"/>
    </location>
</feature>
<dbReference type="SUPFAM" id="SSF48371">
    <property type="entry name" value="ARM repeat"/>
    <property type="match status" value="1"/>
</dbReference>
<dbReference type="Pfam" id="PF00806">
    <property type="entry name" value="PUF"/>
    <property type="match status" value="8"/>
</dbReference>
<evidence type="ECO:0000259" key="5">
    <source>
        <dbReference type="PROSITE" id="PS50303"/>
    </source>
</evidence>
<feature type="repeat" description="Pumilio" evidence="3">
    <location>
        <begin position="650"/>
        <end position="685"/>
    </location>
</feature>
<gene>
    <name evidence="6" type="ORF">K402DRAFT_417356</name>
</gene>
<feature type="repeat" description="Pumilio" evidence="3">
    <location>
        <begin position="867"/>
        <end position="902"/>
    </location>
</feature>
<dbReference type="InterPro" id="IPR001313">
    <property type="entry name" value="Pumilio_RNA-bd_rpt"/>
</dbReference>
<feature type="compositionally biased region" description="Polar residues" evidence="4">
    <location>
        <begin position="60"/>
        <end position="85"/>
    </location>
</feature>
<dbReference type="InterPro" id="IPR033712">
    <property type="entry name" value="Pumilio_RNA-bd"/>
</dbReference>
<comment type="function">
    <text evidence="2">RNA-binding nucleolar protein required for pre-rRNA processing. Involved in production of 18S rRNA and assembly of small ribosomal subunit.</text>
</comment>
<dbReference type="SMART" id="SM00025">
    <property type="entry name" value="Pumilio"/>
    <property type="match status" value="8"/>
</dbReference>
<evidence type="ECO:0000313" key="6">
    <source>
        <dbReference type="EMBL" id="KAF1990568.1"/>
    </source>
</evidence>
<dbReference type="PANTHER" id="PTHR12537:SF13">
    <property type="entry name" value="PUMILIO HOMOLOGY DOMAIN FAMILY MEMBER 4"/>
    <property type="match status" value="1"/>
</dbReference>
<feature type="region of interest" description="Disordered" evidence="4">
    <location>
        <begin position="1169"/>
        <end position="1216"/>
    </location>
</feature>
<reference evidence="6" key="1">
    <citation type="journal article" date="2020" name="Stud. Mycol.">
        <title>101 Dothideomycetes genomes: a test case for predicting lifestyles and emergence of pathogens.</title>
        <authorList>
            <person name="Haridas S."/>
            <person name="Albert R."/>
            <person name="Binder M."/>
            <person name="Bloem J."/>
            <person name="Labutti K."/>
            <person name="Salamov A."/>
            <person name="Andreopoulos B."/>
            <person name="Baker S."/>
            <person name="Barry K."/>
            <person name="Bills G."/>
            <person name="Bluhm B."/>
            <person name="Cannon C."/>
            <person name="Castanera R."/>
            <person name="Culley D."/>
            <person name="Daum C."/>
            <person name="Ezra D."/>
            <person name="Gonzalez J."/>
            <person name="Henrissat B."/>
            <person name="Kuo A."/>
            <person name="Liang C."/>
            <person name="Lipzen A."/>
            <person name="Lutzoni F."/>
            <person name="Magnuson J."/>
            <person name="Mondo S."/>
            <person name="Nolan M."/>
            <person name="Ohm R."/>
            <person name="Pangilinan J."/>
            <person name="Park H.-J."/>
            <person name="Ramirez L."/>
            <person name="Alfaro M."/>
            <person name="Sun H."/>
            <person name="Tritt A."/>
            <person name="Yoshinaga Y."/>
            <person name="Zwiers L.-H."/>
            <person name="Turgeon B."/>
            <person name="Goodwin S."/>
            <person name="Spatafora J."/>
            <person name="Crous P."/>
            <person name="Grigoriev I."/>
        </authorList>
    </citation>
    <scope>NUCLEOTIDE SEQUENCE</scope>
    <source>
        <strain evidence="6">CBS 113979</strain>
    </source>
</reference>
<feature type="compositionally biased region" description="Low complexity" evidence="4">
    <location>
        <begin position="531"/>
        <end position="544"/>
    </location>
</feature>